<dbReference type="PROSITE" id="PS00922">
    <property type="entry name" value="TRANSGLYCOSYLASE"/>
    <property type="match status" value="1"/>
</dbReference>
<evidence type="ECO:0000259" key="6">
    <source>
        <dbReference type="Pfam" id="PF01464"/>
    </source>
</evidence>
<evidence type="ECO:0000313" key="8">
    <source>
        <dbReference type="Proteomes" id="UP000017819"/>
    </source>
</evidence>
<dbReference type="AlphaFoldDB" id="V4RAM1"/>
<feature type="compositionally biased region" description="Acidic residues" evidence="4">
    <location>
        <begin position="89"/>
        <end position="99"/>
    </location>
</feature>
<evidence type="ECO:0000256" key="2">
    <source>
        <dbReference type="ARBA" id="ARBA00009387"/>
    </source>
</evidence>
<dbReference type="GO" id="GO:0016020">
    <property type="term" value="C:membrane"/>
    <property type="evidence" value="ECO:0007669"/>
    <property type="project" value="InterPro"/>
</dbReference>
<evidence type="ECO:0000256" key="5">
    <source>
        <dbReference type="SAM" id="SignalP"/>
    </source>
</evidence>
<keyword evidence="7" id="KW-0326">Glycosidase</keyword>
<keyword evidence="3 5" id="KW-0732">Signal</keyword>
<dbReference type="GO" id="GO:0042597">
    <property type="term" value="C:periplasmic space"/>
    <property type="evidence" value="ECO:0007669"/>
    <property type="project" value="InterPro"/>
</dbReference>
<dbReference type="RefSeq" id="WP_023433412.1">
    <property type="nucleotide sequence ID" value="NZ_AWXZ01000039.1"/>
</dbReference>
<proteinExistence type="inferred from homology"/>
<feature type="chain" id="PRO_5004726458" evidence="5">
    <location>
        <begin position="23"/>
        <end position="809"/>
    </location>
</feature>
<feature type="domain" description="Transglycosylase SLT" evidence="6">
    <location>
        <begin position="632"/>
        <end position="734"/>
    </location>
</feature>
<dbReference type="EMBL" id="AWXZ01000039">
    <property type="protein sequence ID" value="ESR23226.1"/>
    <property type="molecule type" value="Genomic_DNA"/>
</dbReference>
<dbReference type="PANTHER" id="PTHR37423">
    <property type="entry name" value="SOLUBLE LYTIC MUREIN TRANSGLYCOSYLASE-RELATED"/>
    <property type="match status" value="1"/>
</dbReference>
<feature type="compositionally biased region" description="Acidic residues" evidence="4">
    <location>
        <begin position="70"/>
        <end position="82"/>
    </location>
</feature>
<dbReference type="SUPFAM" id="SSF48435">
    <property type="entry name" value="Bacterial muramidases"/>
    <property type="match status" value="1"/>
</dbReference>
<dbReference type="InterPro" id="IPR000189">
    <property type="entry name" value="Transglyc_AS"/>
</dbReference>
<dbReference type="Pfam" id="PF01464">
    <property type="entry name" value="SLT"/>
    <property type="match status" value="1"/>
</dbReference>
<evidence type="ECO:0000256" key="3">
    <source>
        <dbReference type="ARBA" id="ARBA00022729"/>
    </source>
</evidence>
<dbReference type="GO" id="GO:0008933">
    <property type="term" value="F:peptidoglycan lytic transglycosylase activity"/>
    <property type="evidence" value="ECO:0007669"/>
    <property type="project" value="InterPro"/>
</dbReference>
<evidence type="ECO:0000256" key="4">
    <source>
        <dbReference type="SAM" id="MobiDB-lite"/>
    </source>
</evidence>
<organism evidence="7 8">
    <name type="scientific">Lutibaculum baratangense AMV1</name>
    <dbReference type="NCBI Taxonomy" id="631454"/>
    <lineage>
        <taxon>Bacteria</taxon>
        <taxon>Pseudomonadati</taxon>
        <taxon>Pseudomonadota</taxon>
        <taxon>Alphaproteobacteria</taxon>
        <taxon>Hyphomicrobiales</taxon>
        <taxon>Tepidamorphaceae</taxon>
        <taxon>Lutibaculum</taxon>
    </lineage>
</organism>
<dbReference type="InterPro" id="IPR008939">
    <property type="entry name" value="Lytic_TGlycosylase_superhlx_U"/>
</dbReference>
<dbReference type="SUPFAM" id="SSF53955">
    <property type="entry name" value="Lysozyme-like"/>
    <property type="match status" value="1"/>
</dbReference>
<dbReference type="PANTHER" id="PTHR37423:SF2">
    <property type="entry name" value="MEMBRANE-BOUND LYTIC MUREIN TRANSGLYCOSYLASE C"/>
    <property type="match status" value="1"/>
</dbReference>
<feature type="compositionally biased region" description="Basic and acidic residues" evidence="4">
    <location>
        <begin position="41"/>
        <end position="55"/>
    </location>
</feature>
<dbReference type="InterPro" id="IPR008258">
    <property type="entry name" value="Transglycosylase_SLT_dom_1"/>
</dbReference>
<comment type="caution">
    <text evidence="7">The sequence shown here is derived from an EMBL/GenBank/DDBJ whole genome shotgun (WGS) entry which is preliminary data.</text>
</comment>
<dbReference type="GO" id="GO:0000270">
    <property type="term" value="P:peptidoglycan metabolic process"/>
    <property type="evidence" value="ECO:0007669"/>
    <property type="project" value="InterPro"/>
</dbReference>
<comment type="similarity">
    <text evidence="1">Belongs to the transglycosylase Slt family.</text>
</comment>
<dbReference type="eggNOG" id="COG0741">
    <property type="taxonomic scope" value="Bacteria"/>
</dbReference>
<dbReference type="GO" id="GO:0004553">
    <property type="term" value="F:hydrolase activity, hydrolyzing O-glycosyl compounds"/>
    <property type="evidence" value="ECO:0007669"/>
    <property type="project" value="InterPro"/>
</dbReference>
<accession>V4RAM1</accession>
<dbReference type="Gene3D" id="1.25.20.10">
    <property type="entry name" value="Bacterial muramidases"/>
    <property type="match status" value="1"/>
</dbReference>
<evidence type="ECO:0000256" key="1">
    <source>
        <dbReference type="ARBA" id="ARBA00007734"/>
    </source>
</evidence>
<dbReference type="STRING" id="631454.N177_3294"/>
<dbReference type="Proteomes" id="UP000017819">
    <property type="component" value="Unassembled WGS sequence"/>
</dbReference>
<evidence type="ECO:0000313" key="7">
    <source>
        <dbReference type="EMBL" id="ESR23226.1"/>
    </source>
</evidence>
<comment type="similarity">
    <text evidence="2">Belongs to the virb1 family.</text>
</comment>
<name>V4RAM1_9HYPH</name>
<protein>
    <submittedName>
        <fullName evidence="7">Soluble lytic murein transglycosylase</fullName>
        <ecNumber evidence="7">3.2.1.-</ecNumber>
    </submittedName>
</protein>
<dbReference type="CDD" id="cd13401">
    <property type="entry name" value="Slt70-like"/>
    <property type="match status" value="1"/>
</dbReference>
<gene>
    <name evidence="7" type="ORF">N177_3294</name>
</gene>
<reference evidence="7 8" key="1">
    <citation type="journal article" date="2014" name="Genome Announc.">
        <title>Draft Genome Sequence of Lutibaculum baratangense Strain AMV1T, Isolated from a Mud Volcano in Andamans, India.</title>
        <authorList>
            <person name="Singh A."/>
            <person name="Sreenivas A."/>
            <person name="Sathyanarayana Reddy G."/>
            <person name="Pinnaka A.K."/>
            <person name="Shivaji S."/>
        </authorList>
    </citation>
    <scope>NUCLEOTIDE SEQUENCE [LARGE SCALE GENOMIC DNA]</scope>
    <source>
        <strain evidence="7 8">AMV1</strain>
    </source>
</reference>
<feature type="region of interest" description="Disordered" evidence="4">
    <location>
        <begin position="26"/>
        <end position="143"/>
    </location>
</feature>
<keyword evidence="7" id="KW-0378">Hydrolase</keyword>
<dbReference type="OrthoDB" id="9815002at2"/>
<feature type="signal peptide" evidence="5">
    <location>
        <begin position="1"/>
        <end position="22"/>
    </location>
</feature>
<dbReference type="EC" id="3.2.1.-" evidence="7"/>
<keyword evidence="8" id="KW-1185">Reference proteome</keyword>
<sequence length="809" mass="88160">MHNYRLLRAGATAVMACAAISAAPLLHSGWSGSTPASASERAGEDARPGAEEVAKTEAATPPSDEATASEGDDEGATPEEEMAATPAPEENEVAEDAVSTEEAAAAIPLPPVSPRAADADEAEAPAPVASLEGHPMPRLRPADDDLPWRLRPVVDRATAQRVSAVLSDLFAKRFSDALAGKERLDDPAAQSLVEFLYVRDASSHAPWRRIRSFLDEHPEWPSRDLIERRFEVALFSQKAAPGDVMEVFAGRPPETNLGRLALAQAHMAQGRRNEARTVAAELWRSTKLTAAEEKLVDERLGELLTEADHRARAVRMVYTSELRDALSLAKRLKGDDQKLVEAAAKALQGDKKAQEALDKLPKKLGEQPVALFAKARLARRAGEEEEAGRILMKAPADEDALAAPDEWWLEQKLASRWLLERGRAKEAYALTLKHAAQSPAERSDAEWQAGWIALRFLDRPADAIGHFAEALSVVSLPISVSRGEYWLGRAHEANGDRTKAAEHYRKAGEHFSTYYGQLALERLGVDSLPGAHKPLIAHAALRHAETQEPVKAIRLLWQLGHESLATQLMTSLARETRSTAIRVGVAELAHELKLPSTTLAIGKLGTYAGDPTEYYSFTTDGLPAYPVIGAPVDPALVYAIARQESVFNATARSHAGAQGLMQLMPATARMTAQAYGQAYHESRLTQDPTYNVMIGAAHLGQLMERFEGSYPMVFAAYNAGGGRIYEWNRRFGDPRKGEIDPVDWVEFIPYGETRNYVQRVMEGMQVYRARLGDGGLRIAEDLGARAAAPIQEARETSTLPAPTEAGLSR</sequence>
<dbReference type="InterPro" id="IPR023346">
    <property type="entry name" value="Lysozyme-like_dom_sf"/>
</dbReference>
<dbReference type="PATRIC" id="fig|631454.5.peg.3254"/>
<dbReference type="Gene3D" id="1.10.530.10">
    <property type="match status" value="1"/>
</dbReference>
<feature type="region of interest" description="Disordered" evidence="4">
    <location>
        <begin position="789"/>
        <end position="809"/>
    </location>
</feature>